<gene>
    <name evidence="1" type="ORF">CMV_009561</name>
</gene>
<dbReference type="Proteomes" id="UP000737018">
    <property type="component" value="Unassembled WGS sequence"/>
</dbReference>
<proteinExistence type="predicted"/>
<evidence type="ECO:0000313" key="1">
    <source>
        <dbReference type="EMBL" id="KAF3966317.1"/>
    </source>
</evidence>
<dbReference type="AlphaFoldDB" id="A0A8J4RKT6"/>
<name>A0A8J4RKT6_9ROSI</name>
<dbReference type="EMBL" id="JRKL02001059">
    <property type="protein sequence ID" value="KAF3966317.1"/>
    <property type="molecule type" value="Genomic_DNA"/>
</dbReference>
<sequence>MESDSMDLKVRELLKEVTLDYSPTLTMHVNDTISAIKDAIDIIPDDLKVTTDEAPSFVRDIGPPLFLYLPLCFFSPPFAGMEVSDLIARTKGISCQEIKLELPPRQTNTKSAEFSLLAKLITSKPINLNIVKDVTFKAWKPTYPLDIKRLDKEVFMLSFRHEALDDGVWFPKKKHYSSDLNLEPSHSAIGEKRKRSLNLCRSQIQCPPKALRHYKEDWI</sequence>
<protein>
    <submittedName>
        <fullName evidence="1">Uncharacterized protein</fullName>
    </submittedName>
</protein>
<organism evidence="1 2">
    <name type="scientific">Castanea mollissima</name>
    <name type="common">Chinese chestnut</name>
    <dbReference type="NCBI Taxonomy" id="60419"/>
    <lineage>
        <taxon>Eukaryota</taxon>
        <taxon>Viridiplantae</taxon>
        <taxon>Streptophyta</taxon>
        <taxon>Embryophyta</taxon>
        <taxon>Tracheophyta</taxon>
        <taxon>Spermatophyta</taxon>
        <taxon>Magnoliopsida</taxon>
        <taxon>eudicotyledons</taxon>
        <taxon>Gunneridae</taxon>
        <taxon>Pentapetalae</taxon>
        <taxon>rosids</taxon>
        <taxon>fabids</taxon>
        <taxon>Fagales</taxon>
        <taxon>Fagaceae</taxon>
        <taxon>Castanea</taxon>
    </lineage>
</organism>
<keyword evidence="2" id="KW-1185">Reference proteome</keyword>
<accession>A0A8J4RKT6</accession>
<comment type="caution">
    <text evidence="1">The sequence shown here is derived from an EMBL/GenBank/DDBJ whole genome shotgun (WGS) entry which is preliminary data.</text>
</comment>
<reference evidence="1" key="1">
    <citation type="submission" date="2020-03" db="EMBL/GenBank/DDBJ databases">
        <title>Castanea mollissima Vanexum genome sequencing.</title>
        <authorList>
            <person name="Staton M."/>
        </authorList>
    </citation>
    <scope>NUCLEOTIDE SEQUENCE</scope>
    <source>
        <tissue evidence="1">Leaf</tissue>
    </source>
</reference>
<evidence type="ECO:0000313" key="2">
    <source>
        <dbReference type="Proteomes" id="UP000737018"/>
    </source>
</evidence>